<evidence type="ECO:0000256" key="9">
    <source>
        <dbReference type="ARBA" id="ARBA00025772"/>
    </source>
</evidence>
<dbReference type="Proteomes" id="UP000051634">
    <property type="component" value="Unassembled WGS sequence"/>
</dbReference>
<reference evidence="15 16" key="1">
    <citation type="submission" date="2015-11" db="EMBL/GenBank/DDBJ databases">
        <title>The genome of Candidatus Endoriftia persephone in Ridgeia piscesae and population structure of the North Eastern Pacific vestimentiferan symbionts.</title>
        <authorList>
            <person name="Perez M."/>
            <person name="Juniper K.S."/>
        </authorList>
    </citation>
    <scope>NUCLEOTIDE SEQUENCE [LARGE SCALE GENOMIC DNA]</scope>
    <source>
        <strain evidence="14">Ind10</strain>
        <strain evidence="13">Ind11</strain>
    </source>
</reference>
<dbReference type="SUPFAM" id="SSF54523">
    <property type="entry name" value="Pili subunits"/>
    <property type="match status" value="1"/>
</dbReference>
<dbReference type="Pfam" id="PF12019">
    <property type="entry name" value="GspH"/>
    <property type="match status" value="1"/>
</dbReference>
<dbReference type="InterPro" id="IPR045584">
    <property type="entry name" value="Pilin-like"/>
</dbReference>
<evidence type="ECO:0000256" key="6">
    <source>
        <dbReference type="ARBA" id="ARBA00022692"/>
    </source>
</evidence>
<organism evidence="14 15">
    <name type="scientific">endosymbiont of Ridgeia piscesae</name>
    <dbReference type="NCBI Taxonomy" id="54398"/>
    <lineage>
        <taxon>Bacteria</taxon>
        <taxon>Pseudomonadati</taxon>
        <taxon>Pseudomonadota</taxon>
        <taxon>Gammaproteobacteria</taxon>
        <taxon>sulfur-oxidizing symbionts</taxon>
    </lineage>
</organism>
<evidence type="ECO:0000313" key="13">
    <source>
        <dbReference type="EMBL" id="KRT55535.1"/>
    </source>
</evidence>
<comment type="similarity">
    <text evidence="9">Belongs to the GSP H family.</text>
</comment>
<dbReference type="EMBL" id="LMXI01000559">
    <property type="protein sequence ID" value="KRT57359.1"/>
    <property type="molecule type" value="Genomic_DNA"/>
</dbReference>
<comment type="caution">
    <text evidence="14">The sequence shown here is derived from an EMBL/GenBank/DDBJ whole genome shotgun (WGS) entry which is preliminary data.</text>
</comment>
<keyword evidence="4" id="KW-0488">Methylation</keyword>
<dbReference type="PROSITE" id="PS00409">
    <property type="entry name" value="PROKAR_NTER_METHYL"/>
    <property type="match status" value="1"/>
</dbReference>
<evidence type="ECO:0000256" key="7">
    <source>
        <dbReference type="ARBA" id="ARBA00022989"/>
    </source>
</evidence>
<accession>A0A0T5Z3K7</accession>
<gene>
    <name evidence="13" type="ORF">Ga0074115_1207</name>
    <name evidence="14" type="ORF">Ga0076813_11354</name>
</gene>
<keyword evidence="5" id="KW-0997">Cell inner membrane</keyword>
<dbReference type="Gene3D" id="3.55.40.10">
    <property type="entry name" value="minor pseudopilin epsh domain"/>
    <property type="match status" value="1"/>
</dbReference>
<evidence type="ECO:0000256" key="8">
    <source>
        <dbReference type="ARBA" id="ARBA00023136"/>
    </source>
</evidence>
<evidence type="ECO:0000256" key="2">
    <source>
        <dbReference type="ARBA" id="ARBA00021549"/>
    </source>
</evidence>
<keyword evidence="8 11" id="KW-0472">Membrane</keyword>
<dbReference type="InterPro" id="IPR012902">
    <property type="entry name" value="N_methyl_site"/>
</dbReference>
<evidence type="ECO:0000256" key="11">
    <source>
        <dbReference type="SAM" id="Phobius"/>
    </source>
</evidence>
<dbReference type="OrthoDB" id="2313614at2"/>
<keyword evidence="6 11" id="KW-0812">Transmembrane</keyword>
<keyword evidence="7 11" id="KW-1133">Transmembrane helix</keyword>
<dbReference type="RefSeq" id="WP_057955534.1">
    <property type="nucleotide sequence ID" value="NZ_KQ556883.1"/>
</dbReference>
<dbReference type="STRING" id="54398.Ga0074115_1207"/>
<feature type="domain" description="General secretion pathway GspH" evidence="12">
    <location>
        <begin position="56"/>
        <end position="142"/>
    </location>
</feature>
<keyword evidence="3" id="KW-1003">Cell membrane</keyword>
<evidence type="ECO:0000259" key="12">
    <source>
        <dbReference type="Pfam" id="PF12019"/>
    </source>
</evidence>
<feature type="transmembrane region" description="Helical" evidence="11">
    <location>
        <begin position="21"/>
        <end position="42"/>
    </location>
</feature>
<evidence type="ECO:0000313" key="14">
    <source>
        <dbReference type="EMBL" id="KRT57359.1"/>
    </source>
</evidence>
<dbReference type="AlphaFoldDB" id="A0A0T5Z3K7"/>
<evidence type="ECO:0000256" key="1">
    <source>
        <dbReference type="ARBA" id="ARBA00004377"/>
    </source>
</evidence>
<proteinExistence type="inferred from homology"/>
<evidence type="ECO:0000256" key="4">
    <source>
        <dbReference type="ARBA" id="ARBA00022481"/>
    </source>
</evidence>
<protein>
    <recommendedName>
        <fullName evidence="2">Type II secretion system protein H</fullName>
    </recommendedName>
    <alternativeName>
        <fullName evidence="10">General secretion pathway protein H</fullName>
    </alternativeName>
</protein>
<dbReference type="GO" id="GO:0015627">
    <property type="term" value="C:type II protein secretion system complex"/>
    <property type="evidence" value="ECO:0007669"/>
    <property type="project" value="InterPro"/>
</dbReference>
<dbReference type="NCBIfam" id="TIGR02532">
    <property type="entry name" value="IV_pilin_GFxxxE"/>
    <property type="match status" value="1"/>
</dbReference>
<dbReference type="GO" id="GO:0015628">
    <property type="term" value="P:protein secretion by the type II secretion system"/>
    <property type="evidence" value="ECO:0007669"/>
    <property type="project" value="InterPro"/>
</dbReference>
<dbReference type="EMBL" id="LDXT01000077">
    <property type="protein sequence ID" value="KRT55535.1"/>
    <property type="molecule type" value="Genomic_DNA"/>
</dbReference>
<keyword evidence="16" id="KW-1185">Reference proteome</keyword>
<sequence length="147" mass="15726">MKNNCIYQSSTSTKGMQGFTLVELLTTLTVALVLLLVGVPAYNQLSANNQITAESHNLVSHLQYARTESVKRGLPVTICASDDGATCSGSETWNVGWIVFTDGTGSKGEADGSDTVLRAYLSDSDNLTLNANVAYIQYQPDGTIELN</sequence>
<comment type="subcellular location">
    <subcellularLocation>
        <location evidence="1">Cell inner membrane</location>
        <topology evidence="1">Single-pass membrane protein</topology>
    </subcellularLocation>
</comment>
<evidence type="ECO:0000256" key="5">
    <source>
        <dbReference type="ARBA" id="ARBA00022519"/>
    </source>
</evidence>
<evidence type="ECO:0000313" key="16">
    <source>
        <dbReference type="Proteomes" id="UP000051634"/>
    </source>
</evidence>
<dbReference type="Proteomes" id="UP000051276">
    <property type="component" value="Unassembled WGS sequence"/>
</dbReference>
<dbReference type="GO" id="GO:0005886">
    <property type="term" value="C:plasma membrane"/>
    <property type="evidence" value="ECO:0007669"/>
    <property type="project" value="UniProtKB-SubCell"/>
</dbReference>
<dbReference type="InterPro" id="IPR022346">
    <property type="entry name" value="T2SS_GspH"/>
</dbReference>
<evidence type="ECO:0000256" key="10">
    <source>
        <dbReference type="ARBA" id="ARBA00030775"/>
    </source>
</evidence>
<evidence type="ECO:0000313" key="15">
    <source>
        <dbReference type="Proteomes" id="UP000051276"/>
    </source>
</evidence>
<name>A0A0T5Z3K7_9GAMM</name>
<evidence type="ECO:0000256" key="3">
    <source>
        <dbReference type="ARBA" id="ARBA00022475"/>
    </source>
</evidence>